<feature type="domain" description="Myosin motor" evidence="8">
    <location>
        <begin position="1"/>
        <end position="410"/>
    </location>
</feature>
<comment type="caution">
    <text evidence="6">Lacks conserved residue(s) required for the propagation of feature annotation.</text>
</comment>
<comment type="similarity">
    <text evidence="6">Belongs to the TRAFAC class myosin-kinesin ATPase superfamily. Myosin family.</text>
</comment>
<reference evidence="9 10" key="1">
    <citation type="submission" date="2011-07" db="EMBL/GenBank/DDBJ databases">
        <authorList>
            <person name="Coyne R."/>
            <person name="Brami D."/>
            <person name="Johnson J."/>
            <person name="Hostetler J."/>
            <person name="Hannick L."/>
            <person name="Clark T."/>
            <person name="Cassidy-Hanley D."/>
            <person name="Inman J."/>
        </authorList>
    </citation>
    <scope>NUCLEOTIDE SEQUENCE [LARGE SCALE GENOMIC DNA]</scope>
    <source>
        <strain evidence="9 10">G5</strain>
    </source>
</reference>
<dbReference type="PRINTS" id="PR00193">
    <property type="entry name" value="MYOSINHEAVY"/>
</dbReference>
<keyword evidence="3 6" id="KW-0518">Myosin</keyword>
<feature type="region of interest" description="Actin-binding" evidence="6">
    <location>
        <begin position="280"/>
        <end position="302"/>
    </location>
</feature>
<dbReference type="GO" id="GO:0051015">
    <property type="term" value="F:actin filament binding"/>
    <property type="evidence" value="ECO:0007669"/>
    <property type="project" value="TreeGrafter"/>
</dbReference>
<protein>
    <submittedName>
        <fullName evidence="9">Myosin head, putative</fullName>
    </submittedName>
</protein>
<dbReference type="GO" id="GO:0005524">
    <property type="term" value="F:ATP binding"/>
    <property type="evidence" value="ECO:0007669"/>
    <property type="project" value="UniProtKB-KW"/>
</dbReference>
<evidence type="ECO:0000256" key="6">
    <source>
        <dbReference type="PROSITE-ProRule" id="PRU00782"/>
    </source>
</evidence>
<keyword evidence="7" id="KW-1133">Transmembrane helix</keyword>
<dbReference type="Gene3D" id="3.40.850.10">
    <property type="entry name" value="Kinesin motor domain"/>
    <property type="match status" value="1"/>
</dbReference>
<dbReference type="SUPFAM" id="SSF52540">
    <property type="entry name" value="P-loop containing nucleoside triphosphate hydrolases"/>
    <property type="match status" value="1"/>
</dbReference>
<evidence type="ECO:0000256" key="5">
    <source>
        <dbReference type="ARBA" id="ARBA00023203"/>
    </source>
</evidence>
<keyword evidence="7" id="KW-0472">Membrane</keyword>
<evidence type="ECO:0000313" key="9">
    <source>
        <dbReference type="EMBL" id="EGR34128.1"/>
    </source>
</evidence>
<evidence type="ECO:0000256" key="7">
    <source>
        <dbReference type="SAM" id="Phobius"/>
    </source>
</evidence>
<keyword evidence="10" id="KW-1185">Reference proteome</keyword>
<dbReference type="PANTHER" id="PTHR13140">
    <property type="entry name" value="MYOSIN"/>
    <property type="match status" value="1"/>
</dbReference>
<dbReference type="GO" id="GO:0005737">
    <property type="term" value="C:cytoplasm"/>
    <property type="evidence" value="ECO:0007669"/>
    <property type="project" value="TreeGrafter"/>
</dbReference>
<dbReference type="Gene3D" id="1.20.5.4820">
    <property type="match status" value="1"/>
</dbReference>
<organism evidence="9 10">
    <name type="scientific">Ichthyophthirius multifiliis</name>
    <name type="common">White spot disease agent</name>
    <name type="synonym">Ich</name>
    <dbReference type="NCBI Taxonomy" id="5932"/>
    <lineage>
        <taxon>Eukaryota</taxon>
        <taxon>Sar</taxon>
        <taxon>Alveolata</taxon>
        <taxon>Ciliophora</taxon>
        <taxon>Intramacronucleata</taxon>
        <taxon>Oligohymenophorea</taxon>
        <taxon>Hymenostomatida</taxon>
        <taxon>Ophryoglenina</taxon>
        <taxon>Ichthyophthirius</taxon>
    </lineage>
</organism>
<dbReference type="STRING" id="857967.G0QKX7"/>
<name>G0QKX7_ICHMU</name>
<gene>
    <name evidence="9" type="ORF">IMG5_023520</name>
</gene>
<evidence type="ECO:0000256" key="4">
    <source>
        <dbReference type="ARBA" id="ARBA00023175"/>
    </source>
</evidence>
<proteinExistence type="inferred from homology"/>
<dbReference type="RefSeq" id="XP_004039432.1">
    <property type="nucleotide sequence ID" value="XM_004039384.1"/>
</dbReference>
<evidence type="ECO:0000256" key="3">
    <source>
        <dbReference type="ARBA" id="ARBA00023123"/>
    </source>
</evidence>
<feature type="transmembrane region" description="Helical" evidence="7">
    <location>
        <begin position="423"/>
        <end position="440"/>
    </location>
</feature>
<dbReference type="Gene3D" id="1.20.120.720">
    <property type="entry name" value="Myosin VI head, motor domain, U50 subdomain"/>
    <property type="match status" value="1"/>
</dbReference>
<keyword evidence="5 6" id="KW-0009">Actin-binding</keyword>
<evidence type="ECO:0000256" key="1">
    <source>
        <dbReference type="ARBA" id="ARBA00022741"/>
    </source>
</evidence>
<evidence type="ECO:0000259" key="8">
    <source>
        <dbReference type="PROSITE" id="PS51456"/>
    </source>
</evidence>
<dbReference type="Pfam" id="PF00063">
    <property type="entry name" value="Myosin_head"/>
    <property type="match status" value="1"/>
</dbReference>
<dbReference type="EMBL" id="GL983202">
    <property type="protein sequence ID" value="EGR34128.1"/>
    <property type="molecule type" value="Genomic_DNA"/>
</dbReference>
<dbReference type="GO" id="GO:0016459">
    <property type="term" value="C:myosin complex"/>
    <property type="evidence" value="ECO:0007669"/>
    <property type="project" value="UniProtKB-KW"/>
</dbReference>
<dbReference type="GeneID" id="14910305"/>
<dbReference type="InterPro" id="IPR001609">
    <property type="entry name" value="Myosin_head_motor_dom-like"/>
</dbReference>
<dbReference type="Gene3D" id="1.20.58.530">
    <property type="match status" value="1"/>
</dbReference>
<dbReference type="GO" id="GO:0000146">
    <property type="term" value="F:microfilament motor activity"/>
    <property type="evidence" value="ECO:0007669"/>
    <property type="project" value="TreeGrafter"/>
</dbReference>
<accession>G0QKX7</accession>
<dbReference type="OMA" id="CCISSER"/>
<dbReference type="InterPro" id="IPR036961">
    <property type="entry name" value="Kinesin_motor_dom_sf"/>
</dbReference>
<dbReference type="eggNOG" id="KOG0160">
    <property type="taxonomic scope" value="Eukaryota"/>
</dbReference>
<evidence type="ECO:0000313" key="10">
    <source>
        <dbReference type="Proteomes" id="UP000008983"/>
    </source>
</evidence>
<dbReference type="PROSITE" id="PS51456">
    <property type="entry name" value="MYOSIN_MOTOR"/>
    <property type="match status" value="1"/>
</dbReference>
<dbReference type="InParanoid" id="G0QKX7"/>
<keyword evidence="4" id="KW-0505">Motor protein</keyword>
<keyword evidence="1" id="KW-0547">Nucleotide-binding</keyword>
<keyword evidence="7" id="KW-0812">Transmembrane</keyword>
<dbReference type="SMART" id="SM00242">
    <property type="entry name" value="MYSc"/>
    <property type="match status" value="1"/>
</dbReference>
<dbReference type="GO" id="GO:0016020">
    <property type="term" value="C:membrane"/>
    <property type="evidence" value="ECO:0007669"/>
    <property type="project" value="TreeGrafter"/>
</dbReference>
<sequence length="451" mass="53515">MIILVKYKIKIYSNKYANYQKQIKKALQNGLTNKLRIINKQEYLSPLNLQECINIKDTLSKYLYEKLFNWIVQKLNENITPTNQQNDKSLEGEIGLLDIYGFEVFKENGFEQFFINYTNEKLQQLYIQYVFKQEEQIFINEGLKEFIQYLNFTDNKPIINLLDQPPNGIFNILDDICQTKGNNEKFLNKIRQANKNNKHFITPKMASKHTFTIVHSSKGVEYTVNNFTEKKQDSLQNLVVNTLAHSTDALFKIIFQITQDDFQQQQQKGKSLGSKFRNEIQILINQLMVCECHFIRCIKPNDEKKKDLFKTTYLLDQVRSLGVLESIKIGKQSFPIRKSYQQFYRRYAFAAKDFRSWQQMQEQNVDFYALSKELFQNIFKGTNQSGDILLGKGKIFMQNKGLLELEKIYEEKLINLNKIARKFQQAFIGFYLFIKLFYRLKTKNRHKQLKD</sequence>
<dbReference type="InterPro" id="IPR027417">
    <property type="entry name" value="P-loop_NTPase"/>
</dbReference>
<dbReference type="GO" id="GO:0007015">
    <property type="term" value="P:actin filament organization"/>
    <property type="evidence" value="ECO:0007669"/>
    <property type="project" value="TreeGrafter"/>
</dbReference>
<keyword evidence="2" id="KW-0067">ATP-binding</keyword>
<dbReference type="PANTHER" id="PTHR13140:SF706">
    <property type="entry name" value="DILUTE CLASS UNCONVENTIONAL MYOSIN, ISOFORM C"/>
    <property type="match status" value="1"/>
</dbReference>
<dbReference type="AlphaFoldDB" id="G0QKX7"/>
<dbReference type="Proteomes" id="UP000008983">
    <property type="component" value="Unassembled WGS sequence"/>
</dbReference>
<dbReference type="OrthoDB" id="287394at2759"/>
<evidence type="ECO:0000256" key="2">
    <source>
        <dbReference type="ARBA" id="ARBA00022840"/>
    </source>
</evidence>